<evidence type="ECO:0000313" key="2">
    <source>
        <dbReference type="Proteomes" id="UP001473424"/>
    </source>
</evidence>
<protein>
    <recommendedName>
        <fullName evidence="3">DUF3196 domain-containing protein</fullName>
    </recommendedName>
</protein>
<dbReference type="Pfam" id="PF11428">
    <property type="entry name" value="DUF3196"/>
    <property type="match status" value="1"/>
</dbReference>
<organism evidence="1 2">
    <name type="scientific">Spiroplasma ixodetis</name>
    <dbReference type="NCBI Taxonomy" id="2141"/>
    <lineage>
        <taxon>Bacteria</taxon>
        <taxon>Bacillati</taxon>
        <taxon>Mycoplasmatota</taxon>
        <taxon>Mollicutes</taxon>
        <taxon>Entomoplasmatales</taxon>
        <taxon>Spiroplasmataceae</taxon>
        <taxon>Spiroplasma</taxon>
    </lineage>
</organism>
<dbReference type="InterPro" id="IPR024503">
    <property type="entry name" value="DUF3196"/>
</dbReference>
<keyword evidence="2" id="KW-1185">Reference proteome</keyword>
<sequence length="253" mass="29703">MINHDNYYQDIIGKINHLISENKWDQAMKLVKHELEMPYIPIHNEVKLQELHHNITTHIRLNSKDESHEWNLERISHVLMNPFDEDLHPVAFYYLQSHNARLILPIIKIYLTNKNINNINKTQLLFILNNQGIDEEIEVIKGHDTFKINPKKITQWQESLVYLKITKIFEDEVHIDNPGIYGICLFLLDSYFENLFPTLPNKNQAAALAAALYIRACSLQFISVKLVESAKKFKTTTILIKKYLSIMIQQQIT</sequence>
<name>A0ABM8JL87_9MOLU</name>
<reference evidence="2" key="1">
    <citation type="journal article" date="2024" name="FEMS Microbiol. Lett.">
        <title>Genomic insights into Spiroplasma endosymbionts that induce male-killing and protective phenotypes in the pea aphid.</title>
        <authorList>
            <person name="Arai H."/>
            <person name="Legeai F."/>
            <person name="Kageyama D."/>
            <person name="Sugio A."/>
            <person name="Simon J.C."/>
        </authorList>
    </citation>
    <scope>NUCLEOTIDE SEQUENCE [LARGE SCALE GENOMIC DNA]</scope>
    <source>
        <strain evidence="2">sAp269</strain>
    </source>
</reference>
<gene>
    <name evidence="1" type="ORF">SAP269_06400</name>
</gene>
<accession>A0ABM8JL87</accession>
<dbReference type="RefSeq" id="WP_353306781.1">
    <property type="nucleotide sequence ID" value="NZ_AP028955.1"/>
</dbReference>
<evidence type="ECO:0008006" key="3">
    <source>
        <dbReference type="Google" id="ProtNLM"/>
    </source>
</evidence>
<proteinExistence type="predicted"/>
<dbReference type="SUPFAM" id="SSF116965">
    <property type="entry name" value="Hypothetical protein MPN330"/>
    <property type="match status" value="1"/>
</dbReference>
<dbReference type="EMBL" id="AP028955">
    <property type="protein sequence ID" value="BET38051.1"/>
    <property type="molecule type" value="Genomic_DNA"/>
</dbReference>
<dbReference type="Proteomes" id="UP001473424">
    <property type="component" value="Chromosome"/>
</dbReference>
<evidence type="ECO:0000313" key="1">
    <source>
        <dbReference type="EMBL" id="BET38051.1"/>
    </source>
</evidence>